<gene>
    <name evidence="3" type="ORF">H7F16_06180</name>
</gene>
<evidence type="ECO:0000256" key="1">
    <source>
        <dbReference type="ARBA" id="ARBA00022801"/>
    </source>
</evidence>
<evidence type="ECO:0000313" key="3">
    <source>
        <dbReference type="EMBL" id="MBC2835088.1"/>
    </source>
</evidence>
<dbReference type="PRINTS" id="PR00111">
    <property type="entry name" value="ABHYDROLASE"/>
</dbReference>
<organism evidence="3 4">
    <name type="scientific">Paragemmobacter straminiformis</name>
    <dbReference type="NCBI Taxonomy" id="2045119"/>
    <lineage>
        <taxon>Bacteria</taxon>
        <taxon>Pseudomonadati</taxon>
        <taxon>Pseudomonadota</taxon>
        <taxon>Alphaproteobacteria</taxon>
        <taxon>Rhodobacterales</taxon>
        <taxon>Paracoccaceae</taxon>
        <taxon>Paragemmobacter</taxon>
    </lineage>
</organism>
<dbReference type="EMBL" id="JACLQD010000002">
    <property type="protein sequence ID" value="MBC2835088.1"/>
    <property type="molecule type" value="Genomic_DNA"/>
</dbReference>
<comment type="caution">
    <text evidence="3">The sequence shown here is derived from an EMBL/GenBank/DDBJ whole genome shotgun (WGS) entry which is preliminary data.</text>
</comment>
<keyword evidence="4" id="KW-1185">Reference proteome</keyword>
<protein>
    <submittedName>
        <fullName evidence="3">Alpha/beta hydrolase</fullName>
    </submittedName>
</protein>
<dbReference type="Gene3D" id="3.40.50.1820">
    <property type="entry name" value="alpha/beta hydrolase"/>
    <property type="match status" value="1"/>
</dbReference>
<keyword evidence="1 3" id="KW-0378">Hydrolase</keyword>
<name>A0A842I7W8_9RHOB</name>
<dbReference type="GO" id="GO:0016020">
    <property type="term" value="C:membrane"/>
    <property type="evidence" value="ECO:0007669"/>
    <property type="project" value="TreeGrafter"/>
</dbReference>
<dbReference type="Pfam" id="PF12697">
    <property type="entry name" value="Abhydrolase_6"/>
    <property type="match status" value="1"/>
</dbReference>
<dbReference type="InterPro" id="IPR050266">
    <property type="entry name" value="AB_hydrolase_sf"/>
</dbReference>
<dbReference type="SUPFAM" id="SSF53474">
    <property type="entry name" value="alpha/beta-Hydrolases"/>
    <property type="match status" value="1"/>
</dbReference>
<sequence length="270" mass="28667">MTPLAPMPPARRVALPGGGWLNLHEQAGEGPTLLFLHGFTDCAESFRLMLPHLAGCHVVLPDLRGHGGSFRGPIPSLATLAGDIEALVAALGLRRPVVTGHSMGALVAVTLAARGKVDLLRLVTLSGSLRPDGPALQALAAQFAGLPSPLAMDHPFLDEWYACSRPVAPAFLEGLRRNCVAMRREDWRDCLAMLARADLTAEAGAVRLPVLAISGAEDMIFPAGHHRHLARALRPERDLVLEGVGHNPHWEKPAQIAALVRDFVGSVAAG</sequence>
<dbReference type="GO" id="GO:0016787">
    <property type="term" value="F:hydrolase activity"/>
    <property type="evidence" value="ECO:0007669"/>
    <property type="project" value="UniProtKB-KW"/>
</dbReference>
<dbReference type="Proteomes" id="UP000555411">
    <property type="component" value="Unassembled WGS sequence"/>
</dbReference>
<evidence type="ECO:0000313" key="4">
    <source>
        <dbReference type="Proteomes" id="UP000555411"/>
    </source>
</evidence>
<reference evidence="3 4" key="1">
    <citation type="journal article" date="2017" name="Int. J. Syst. Evol. Microbiol.">
        <title>Gemmobacter straminiformis sp. nov., isolated from an artificial fountain.</title>
        <authorList>
            <person name="Kang J.Y."/>
            <person name="Kim M.J."/>
            <person name="Chun J."/>
            <person name="Son K.P."/>
            <person name="Jahng K.Y."/>
        </authorList>
    </citation>
    <scope>NUCLEOTIDE SEQUENCE [LARGE SCALE GENOMIC DNA]</scope>
    <source>
        <strain evidence="3 4">CAM-8</strain>
    </source>
</reference>
<dbReference type="AlphaFoldDB" id="A0A842I7W8"/>
<dbReference type="InterPro" id="IPR000073">
    <property type="entry name" value="AB_hydrolase_1"/>
</dbReference>
<accession>A0A842I7W8</accession>
<dbReference type="InterPro" id="IPR029058">
    <property type="entry name" value="AB_hydrolase_fold"/>
</dbReference>
<proteinExistence type="predicted"/>
<evidence type="ECO:0000259" key="2">
    <source>
        <dbReference type="Pfam" id="PF12697"/>
    </source>
</evidence>
<feature type="domain" description="AB hydrolase-1" evidence="2">
    <location>
        <begin position="33"/>
        <end position="258"/>
    </location>
</feature>
<dbReference type="PANTHER" id="PTHR43798">
    <property type="entry name" value="MONOACYLGLYCEROL LIPASE"/>
    <property type="match status" value="1"/>
</dbReference>
<dbReference type="PANTHER" id="PTHR43798:SF31">
    <property type="entry name" value="AB HYDROLASE SUPERFAMILY PROTEIN YCLE"/>
    <property type="match status" value="1"/>
</dbReference>